<accession>X1RJG6</accession>
<reference evidence="1" key="1">
    <citation type="journal article" date="2014" name="Front. Microbiol.">
        <title>High frequency of phylogenetically diverse reductive dehalogenase-homologous genes in deep subseafloor sedimentary metagenomes.</title>
        <authorList>
            <person name="Kawai M."/>
            <person name="Futagami T."/>
            <person name="Toyoda A."/>
            <person name="Takaki Y."/>
            <person name="Nishi S."/>
            <person name="Hori S."/>
            <person name="Arai W."/>
            <person name="Tsubouchi T."/>
            <person name="Morono Y."/>
            <person name="Uchiyama I."/>
            <person name="Ito T."/>
            <person name="Fujiyama A."/>
            <person name="Inagaki F."/>
            <person name="Takami H."/>
        </authorList>
    </citation>
    <scope>NUCLEOTIDE SEQUENCE</scope>
    <source>
        <strain evidence="1">Expedition CK06-06</strain>
    </source>
</reference>
<feature type="non-terminal residue" evidence="1">
    <location>
        <position position="1"/>
    </location>
</feature>
<evidence type="ECO:0000313" key="1">
    <source>
        <dbReference type="EMBL" id="GAI63310.1"/>
    </source>
</evidence>
<protein>
    <submittedName>
        <fullName evidence="1">Uncharacterized protein</fullName>
    </submittedName>
</protein>
<gene>
    <name evidence="1" type="ORF">S12H4_05320</name>
</gene>
<organism evidence="1">
    <name type="scientific">marine sediment metagenome</name>
    <dbReference type="NCBI Taxonomy" id="412755"/>
    <lineage>
        <taxon>unclassified sequences</taxon>
        <taxon>metagenomes</taxon>
        <taxon>ecological metagenomes</taxon>
    </lineage>
</organism>
<sequence>KTKVKLPAIIVEDNVPEQALKRQNMKIWKMSEG</sequence>
<name>X1RJG6_9ZZZZ</name>
<dbReference type="AlphaFoldDB" id="X1RJG6"/>
<proteinExistence type="predicted"/>
<dbReference type="EMBL" id="BARW01001742">
    <property type="protein sequence ID" value="GAI63310.1"/>
    <property type="molecule type" value="Genomic_DNA"/>
</dbReference>
<comment type="caution">
    <text evidence="1">The sequence shown here is derived from an EMBL/GenBank/DDBJ whole genome shotgun (WGS) entry which is preliminary data.</text>
</comment>